<keyword evidence="5" id="KW-1185">Reference proteome</keyword>
<dbReference type="InterPro" id="IPR043128">
    <property type="entry name" value="Rev_trsase/Diguanyl_cyclase"/>
</dbReference>
<evidence type="ECO:0000313" key="5">
    <source>
        <dbReference type="Proteomes" id="UP000603200"/>
    </source>
</evidence>
<dbReference type="SMART" id="SM00052">
    <property type="entry name" value="EAL"/>
    <property type="match status" value="1"/>
</dbReference>
<dbReference type="PANTHER" id="PTHR44757">
    <property type="entry name" value="DIGUANYLATE CYCLASE DGCP"/>
    <property type="match status" value="1"/>
</dbReference>
<dbReference type="InterPro" id="IPR035919">
    <property type="entry name" value="EAL_sf"/>
</dbReference>
<accession>A0ABQ4A6F9</accession>
<dbReference type="Gene3D" id="3.30.70.270">
    <property type="match status" value="1"/>
</dbReference>
<dbReference type="Pfam" id="PF00990">
    <property type="entry name" value="GGDEF"/>
    <property type="match status" value="1"/>
</dbReference>
<evidence type="ECO:0008006" key="6">
    <source>
        <dbReference type="Google" id="ProtNLM"/>
    </source>
</evidence>
<dbReference type="InterPro" id="IPR029787">
    <property type="entry name" value="Nucleotide_cyclase"/>
</dbReference>
<keyword evidence="1" id="KW-0472">Membrane</keyword>
<organism evidence="4 5">
    <name type="scientific">Winogradskya humida</name>
    <dbReference type="NCBI Taxonomy" id="113566"/>
    <lineage>
        <taxon>Bacteria</taxon>
        <taxon>Bacillati</taxon>
        <taxon>Actinomycetota</taxon>
        <taxon>Actinomycetes</taxon>
        <taxon>Micromonosporales</taxon>
        <taxon>Micromonosporaceae</taxon>
        <taxon>Winogradskya</taxon>
    </lineage>
</organism>
<evidence type="ECO:0000259" key="2">
    <source>
        <dbReference type="PROSITE" id="PS50883"/>
    </source>
</evidence>
<dbReference type="PROSITE" id="PS50887">
    <property type="entry name" value="GGDEF"/>
    <property type="match status" value="1"/>
</dbReference>
<dbReference type="SMART" id="SM00267">
    <property type="entry name" value="GGDEF"/>
    <property type="match status" value="1"/>
</dbReference>
<proteinExistence type="predicted"/>
<dbReference type="CDD" id="cd01948">
    <property type="entry name" value="EAL"/>
    <property type="match status" value="1"/>
</dbReference>
<evidence type="ECO:0000259" key="3">
    <source>
        <dbReference type="PROSITE" id="PS50887"/>
    </source>
</evidence>
<keyword evidence="1" id="KW-1133">Transmembrane helix</keyword>
<dbReference type="EMBL" id="BOMN01000144">
    <property type="protein sequence ID" value="GIE26442.1"/>
    <property type="molecule type" value="Genomic_DNA"/>
</dbReference>
<dbReference type="Proteomes" id="UP000603200">
    <property type="component" value="Unassembled WGS sequence"/>
</dbReference>
<gene>
    <name evidence="4" type="ORF">Ahu01nite_095440</name>
</gene>
<protein>
    <recommendedName>
        <fullName evidence="6">Diguanylate cyclase (GGDEF)-like protein</fullName>
    </recommendedName>
</protein>
<dbReference type="SUPFAM" id="SSF141868">
    <property type="entry name" value="EAL domain-like"/>
    <property type="match status" value="1"/>
</dbReference>
<dbReference type="InterPro" id="IPR000160">
    <property type="entry name" value="GGDEF_dom"/>
</dbReference>
<sequence length="665" mass="70862">MRARVRADQAGMRLRSAQRLFVAYAAASLVPIVVLAGVLSAALAREARDRGLSEGRAQAAVVARTAIEPLLDGEDLASGLSAAERDGLTRIAVSAVGGGSVVRLRILDSSGRMVFSPDGSGLGQAPDDEAREAAASGTDRAELTRLNTDSNDQEAVGQRVVEVYLPLMVQKRQVGVLEIYLPYEPIDAAVSAGLRTVYGLLGVGLVLLWVALAGISASTMRRLRREAARNAYLADHDVLTGLPNRAQFHRRVQAALAEGRAGGTSTAVVLLDLDRFKEVNDTLGHDHGDLLLRSLSARLTENARSGDVVARLGGDEFALVLPSAGEDDVVALLDRLRGSIGADIVVGEIPLSVEASFGYVLAPADGDDADTVMRRADMAMYRAKDSRVGRARYDGVRDHYDAGQLALVVQLRDAIETGQLVLHYQPKTVISTGEVCAVEALVRWQHPERGMVPPDLFIPVAERTGLIEPLTRWVLDAALTEVRGWDGALTVAVNISARNLAHLGFAAMVLETLDRTGVPADRLVLEITETALLAEPETVVAVLGRLTAAGVHISIDDFGVGQTSLGYLPSLPLAELKIDKSFVMDLVTNPSHRAIVRTCVDLGHNLGLRVVAEGVETAEILDFLGAAGCDIAQGYLLTRPLPPAELRRWLGDRRVGTPSAAPGAW</sequence>
<dbReference type="Gene3D" id="3.20.20.450">
    <property type="entry name" value="EAL domain"/>
    <property type="match status" value="1"/>
</dbReference>
<evidence type="ECO:0000256" key="1">
    <source>
        <dbReference type="SAM" id="Phobius"/>
    </source>
</evidence>
<feature type="transmembrane region" description="Helical" evidence="1">
    <location>
        <begin position="21"/>
        <end position="44"/>
    </location>
</feature>
<evidence type="ECO:0000313" key="4">
    <source>
        <dbReference type="EMBL" id="GIE26442.1"/>
    </source>
</evidence>
<keyword evidence="1" id="KW-0812">Transmembrane</keyword>
<dbReference type="PANTHER" id="PTHR44757:SF2">
    <property type="entry name" value="BIOFILM ARCHITECTURE MAINTENANCE PROTEIN MBAA"/>
    <property type="match status" value="1"/>
</dbReference>
<comment type="caution">
    <text evidence="4">The sequence shown here is derived from an EMBL/GenBank/DDBJ whole genome shotgun (WGS) entry which is preliminary data.</text>
</comment>
<dbReference type="PROSITE" id="PS50883">
    <property type="entry name" value="EAL"/>
    <property type="match status" value="1"/>
</dbReference>
<dbReference type="Pfam" id="PF00563">
    <property type="entry name" value="EAL"/>
    <property type="match status" value="1"/>
</dbReference>
<dbReference type="CDD" id="cd01949">
    <property type="entry name" value="GGDEF"/>
    <property type="match status" value="1"/>
</dbReference>
<dbReference type="SUPFAM" id="SSF55073">
    <property type="entry name" value="Nucleotide cyclase"/>
    <property type="match status" value="1"/>
</dbReference>
<reference evidence="4 5" key="1">
    <citation type="submission" date="2021-01" db="EMBL/GenBank/DDBJ databases">
        <title>Whole genome shotgun sequence of Actinoplanes humidus NBRC 14915.</title>
        <authorList>
            <person name="Komaki H."/>
            <person name="Tamura T."/>
        </authorList>
    </citation>
    <scope>NUCLEOTIDE SEQUENCE [LARGE SCALE GENOMIC DNA]</scope>
    <source>
        <strain evidence="4 5">NBRC 14915</strain>
    </source>
</reference>
<dbReference type="NCBIfam" id="TIGR00254">
    <property type="entry name" value="GGDEF"/>
    <property type="match status" value="1"/>
</dbReference>
<dbReference type="InterPro" id="IPR001633">
    <property type="entry name" value="EAL_dom"/>
</dbReference>
<feature type="domain" description="EAL" evidence="2">
    <location>
        <begin position="404"/>
        <end position="654"/>
    </location>
</feature>
<dbReference type="InterPro" id="IPR052155">
    <property type="entry name" value="Biofilm_reg_signaling"/>
</dbReference>
<name>A0ABQ4A6F9_9ACTN</name>
<feature type="domain" description="GGDEF" evidence="3">
    <location>
        <begin position="264"/>
        <end position="398"/>
    </location>
</feature>